<keyword evidence="4 8" id="KW-0812">Transmembrane</keyword>
<dbReference type="InterPro" id="IPR039859">
    <property type="entry name" value="PFA4/ZDH16/20/ERF2-like"/>
</dbReference>
<dbReference type="PROSITE" id="PS50216">
    <property type="entry name" value="DHHC"/>
    <property type="match status" value="1"/>
</dbReference>
<evidence type="ECO:0000256" key="9">
    <source>
        <dbReference type="SAM" id="MobiDB-lite"/>
    </source>
</evidence>
<dbReference type="Pfam" id="PF01529">
    <property type="entry name" value="DHHC"/>
    <property type="match status" value="1"/>
</dbReference>
<dbReference type="AlphaFoldDB" id="A0AAP0N8J2"/>
<evidence type="ECO:0000256" key="6">
    <source>
        <dbReference type="ARBA" id="ARBA00023136"/>
    </source>
</evidence>
<dbReference type="InterPro" id="IPR001594">
    <property type="entry name" value="Palmitoyltrfase_DHHC"/>
</dbReference>
<keyword evidence="3 8" id="KW-0808">Transferase</keyword>
<evidence type="ECO:0000313" key="12">
    <source>
        <dbReference type="Proteomes" id="UP001415857"/>
    </source>
</evidence>
<dbReference type="GO" id="GO:0005794">
    <property type="term" value="C:Golgi apparatus"/>
    <property type="evidence" value="ECO:0007669"/>
    <property type="project" value="TreeGrafter"/>
</dbReference>
<feature type="domain" description="Palmitoyltransferase DHHC" evidence="10">
    <location>
        <begin position="115"/>
        <end position="237"/>
    </location>
</feature>
<evidence type="ECO:0000256" key="2">
    <source>
        <dbReference type="ARBA" id="ARBA00008574"/>
    </source>
</evidence>
<dbReference type="EC" id="2.3.1.225" evidence="8"/>
<feature type="transmembrane region" description="Helical" evidence="8">
    <location>
        <begin position="39"/>
        <end position="61"/>
    </location>
</feature>
<comment type="caution">
    <text evidence="11">The sequence shown here is derived from an EMBL/GenBank/DDBJ whole genome shotgun (WGS) entry which is preliminary data.</text>
</comment>
<protein>
    <recommendedName>
        <fullName evidence="8">S-acyltransferase</fullName>
        <ecNumber evidence="8">2.3.1.225</ecNumber>
    </recommendedName>
    <alternativeName>
        <fullName evidence="8">Palmitoyltransferase</fullName>
    </alternativeName>
</protein>
<keyword evidence="5 8" id="KW-1133">Transmembrane helix</keyword>
<evidence type="ECO:0000256" key="4">
    <source>
        <dbReference type="ARBA" id="ARBA00022692"/>
    </source>
</evidence>
<feature type="transmembrane region" description="Helical" evidence="8">
    <location>
        <begin position="202"/>
        <end position="227"/>
    </location>
</feature>
<comment type="subcellular location">
    <subcellularLocation>
        <location evidence="1">Endomembrane system</location>
        <topology evidence="1">Multi-pass membrane protein</topology>
    </subcellularLocation>
</comment>
<evidence type="ECO:0000256" key="5">
    <source>
        <dbReference type="ARBA" id="ARBA00022989"/>
    </source>
</evidence>
<feature type="compositionally biased region" description="Polar residues" evidence="9">
    <location>
        <begin position="372"/>
        <end position="385"/>
    </location>
</feature>
<comment type="domain">
    <text evidence="8">The DHHC domain is required for palmitoyltransferase activity.</text>
</comment>
<dbReference type="GO" id="GO:0019706">
    <property type="term" value="F:protein-cysteine S-palmitoyltransferase activity"/>
    <property type="evidence" value="ECO:0007669"/>
    <property type="project" value="UniProtKB-EC"/>
</dbReference>
<accession>A0AAP0N8J2</accession>
<comment type="catalytic activity">
    <reaction evidence="8">
        <text>L-cysteinyl-[protein] + hexadecanoyl-CoA = S-hexadecanoyl-L-cysteinyl-[protein] + CoA</text>
        <dbReference type="Rhea" id="RHEA:36683"/>
        <dbReference type="Rhea" id="RHEA-COMP:10131"/>
        <dbReference type="Rhea" id="RHEA-COMP:11032"/>
        <dbReference type="ChEBI" id="CHEBI:29950"/>
        <dbReference type="ChEBI" id="CHEBI:57287"/>
        <dbReference type="ChEBI" id="CHEBI:57379"/>
        <dbReference type="ChEBI" id="CHEBI:74151"/>
        <dbReference type="EC" id="2.3.1.225"/>
    </reaction>
</comment>
<dbReference type="PANTHER" id="PTHR22883:SF391">
    <property type="entry name" value="PROTEIN S-ACYLTRANSFERASE 3-RELATED"/>
    <property type="match status" value="1"/>
</dbReference>
<dbReference type="GO" id="GO:0006612">
    <property type="term" value="P:protein targeting to membrane"/>
    <property type="evidence" value="ECO:0007669"/>
    <property type="project" value="TreeGrafter"/>
</dbReference>
<gene>
    <name evidence="11" type="ORF">L1049_001598</name>
</gene>
<feature type="compositionally biased region" description="Polar residues" evidence="9">
    <location>
        <begin position="352"/>
        <end position="361"/>
    </location>
</feature>
<evidence type="ECO:0000256" key="1">
    <source>
        <dbReference type="ARBA" id="ARBA00004127"/>
    </source>
</evidence>
<evidence type="ECO:0000259" key="10">
    <source>
        <dbReference type="Pfam" id="PF01529"/>
    </source>
</evidence>
<proteinExistence type="inferred from homology"/>
<keyword evidence="6 8" id="KW-0472">Membrane</keyword>
<reference evidence="11 12" key="1">
    <citation type="journal article" date="2024" name="Plant J.">
        <title>Genome sequences and population genomics reveal climatic adaptation and genomic divergence between two closely related sweetgum species.</title>
        <authorList>
            <person name="Xu W.Q."/>
            <person name="Ren C.Q."/>
            <person name="Zhang X.Y."/>
            <person name="Comes H.P."/>
            <person name="Liu X.H."/>
            <person name="Li Y.G."/>
            <person name="Kettle C.J."/>
            <person name="Jalonen R."/>
            <person name="Gaisberger H."/>
            <person name="Ma Y.Z."/>
            <person name="Qiu Y.X."/>
        </authorList>
    </citation>
    <scope>NUCLEOTIDE SEQUENCE [LARGE SCALE GENOMIC DNA]</scope>
    <source>
        <strain evidence="11">Hangzhou</strain>
    </source>
</reference>
<feature type="region of interest" description="Disordered" evidence="9">
    <location>
        <begin position="349"/>
        <end position="385"/>
    </location>
</feature>
<evidence type="ECO:0000256" key="7">
    <source>
        <dbReference type="ARBA" id="ARBA00023315"/>
    </source>
</evidence>
<organism evidence="11 12">
    <name type="scientific">Liquidambar formosana</name>
    <name type="common">Formosan gum</name>
    <dbReference type="NCBI Taxonomy" id="63359"/>
    <lineage>
        <taxon>Eukaryota</taxon>
        <taxon>Viridiplantae</taxon>
        <taxon>Streptophyta</taxon>
        <taxon>Embryophyta</taxon>
        <taxon>Tracheophyta</taxon>
        <taxon>Spermatophyta</taxon>
        <taxon>Magnoliopsida</taxon>
        <taxon>eudicotyledons</taxon>
        <taxon>Gunneridae</taxon>
        <taxon>Pentapetalae</taxon>
        <taxon>Saxifragales</taxon>
        <taxon>Altingiaceae</taxon>
        <taxon>Liquidambar</taxon>
    </lineage>
</organism>
<name>A0AAP0N8J2_LIQFO</name>
<sequence length="385" mass="43821">MIVGPDGASLFLSTLLIGGPAITFCIKMLLRIRENDPLFGYPVVIFGLILTVLDLTFLFLTSGRDPGIVPRNSHPPESDEASDAISFSMEWVNDSTPNLKLPQTKDVVVNSHKIKVKFCDTCLLYRPPRASHCSICNNCVQRFDHHCPWVGQCIGERNYRYFITFVSLSTFLCIYVFVFLWINILRQEGNLWGIMSHDILSVILIVYCFIAVWFLGGLTVFHFYLICTNQTTYENFRYRYDKKENPYNKGTSKNIRELFFSKIPPSMINFREWVTEDDDTVIVPNLDGGIVRSKQKIDIEMGSKLDKDSSIPLPHILQNLDYAGMDEKLKRKEGNGVLAFDPFFFPTDQEPRYSQHTSTVEGSAVTDERTGDSTSDQTTSPILQG</sequence>
<keyword evidence="7 8" id="KW-0012">Acyltransferase</keyword>
<feature type="transmembrane region" description="Helical" evidence="8">
    <location>
        <begin position="161"/>
        <end position="182"/>
    </location>
</feature>
<dbReference type="Proteomes" id="UP001415857">
    <property type="component" value="Unassembled WGS sequence"/>
</dbReference>
<dbReference type="EMBL" id="JBBPBK010000108">
    <property type="protein sequence ID" value="KAK9266554.1"/>
    <property type="molecule type" value="Genomic_DNA"/>
</dbReference>
<dbReference type="PANTHER" id="PTHR22883">
    <property type="entry name" value="ZINC FINGER DHHC DOMAIN CONTAINING PROTEIN"/>
    <property type="match status" value="1"/>
</dbReference>
<evidence type="ECO:0000256" key="3">
    <source>
        <dbReference type="ARBA" id="ARBA00022679"/>
    </source>
</evidence>
<keyword evidence="12" id="KW-1185">Reference proteome</keyword>
<comment type="similarity">
    <text evidence="2 8">Belongs to the DHHC palmitoyltransferase family.</text>
</comment>
<dbReference type="GO" id="GO:0005783">
    <property type="term" value="C:endoplasmic reticulum"/>
    <property type="evidence" value="ECO:0007669"/>
    <property type="project" value="TreeGrafter"/>
</dbReference>
<evidence type="ECO:0000313" key="11">
    <source>
        <dbReference type="EMBL" id="KAK9266554.1"/>
    </source>
</evidence>
<evidence type="ECO:0000256" key="8">
    <source>
        <dbReference type="RuleBase" id="RU079119"/>
    </source>
</evidence>